<keyword evidence="3" id="KW-1185">Reference proteome</keyword>
<sequence>MPGSDRLRIAWLTTGRGPGSFGALDYLFGAIDRGLPVEVAVVFVNRERGEAEPTDRLIAMAEGRGAPVELLSSVAFRKARGGKVGRPGSRCSRGGTSSMQRSRGGWGGTGSTSA</sequence>
<name>A0ABY7M867_9CHLR</name>
<protein>
    <recommendedName>
        <fullName evidence="4">Universal stress protein</fullName>
    </recommendedName>
</protein>
<evidence type="ECO:0000256" key="1">
    <source>
        <dbReference type="SAM" id="MobiDB-lite"/>
    </source>
</evidence>
<evidence type="ECO:0000313" key="2">
    <source>
        <dbReference type="EMBL" id="WBL36342.1"/>
    </source>
</evidence>
<dbReference type="RefSeq" id="WP_270056866.1">
    <property type="nucleotide sequence ID" value="NZ_CP115149.1"/>
</dbReference>
<feature type="region of interest" description="Disordered" evidence="1">
    <location>
        <begin position="79"/>
        <end position="114"/>
    </location>
</feature>
<feature type="compositionally biased region" description="Gly residues" evidence="1">
    <location>
        <begin position="104"/>
        <end position="114"/>
    </location>
</feature>
<gene>
    <name evidence="2" type="ORF">O0235_01835</name>
</gene>
<proteinExistence type="predicted"/>
<evidence type="ECO:0008006" key="4">
    <source>
        <dbReference type="Google" id="ProtNLM"/>
    </source>
</evidence>
<dbReference type="EMBL" id="CP115149">
    <property type="protein sequence ID" value="WBL36342.1"/>
    <property type="molecule type" value="Genomic_DNA"/>
</dbReference>
<accession>A0ABY7M867</accession>
<dbReference type="Proteomes" id="UP001212803">
    <property type="component" value="Chromosome"/>
</dbReference>
<organism evidence="2 3">
    <name type="scientific">Tepidiforma flava</name>
    <dbReference type="NCBI Taxonomy" id="3004094"/>
    <lineage>
        <taxon>Bacteria</taxon>
        <taxon>Bacillati</taxon>
        <taxon>Chloroflexota</taxon>
        <taxon>Tepidiformia</taxon>
        <taxon>Tepidiformales</taxon>
        <taxon>Tepidiformaceae</taxon>
        <taxon>Tepidiforma</taxon>
    </lineage>
</organism>
<reference evidence="2 3" key="1">
    <citation type="journal article" date="2023" name="ISME J.">
        <title>Thermophilic Dehalococcoidia with unusual traits shed light on an unexpected past.</title>
        <authorList>
            <person name="Palmer M."/>
            <person name="Covington J.K."/>
            <person name="Zhou E.M."/>
            <person name="Thomas S.C."/>
            <person name="Habib N."/>
            <person name="Seymour C.O."/>
            <person name="Lai D."/>
            <person name="Johnston J."/>
            <person name="Hashimi A."/>
            <person name="Jiao J.Y."/>
            <person name="Muok A.R."/>
            <person name="Liu L."/>
            <person name="Xian W.D."/>
            <person name="Zhi X.Y."/>
            <person name="Li M.M."/>
            <person name="Silva L.P."/>
            <person name="Bowen B.P."/>
            <person name="Louie K."/>
            <person name="Briegel A."/>
            <person name="Pett-Ridge J."/>
            <person name="Weber P.K."/>
            <person name="Tocheva E.I."/>
            <person name="Woyke T."/>
            <person name="Northen T.R."/>
            <person name="Mayali X."/>
            <person name="Li W.J."/>
            <person name="Hedlund B.P."/>
        </authorList>
    </citation>
    <scope>NUCLEOTIDE SEQUENCE [LARGE SCALE GENOMIC DNA]</scope>
    <source>
        <strain evidence="2 3">YIM 72310</strain>
    </source>
</reference>
<evidence type="ECO:0000313" key="3">
    <source>
        <dbReference type="Proteomes" id="UP001212803"/>
    </source>
</evidence>